<evidence type="ECO:0000256" key="5">
    <source>
        <dbReference type="ARBA" id="ARBA00022692"/>
    </source>
</evidence>
<dbReference type="NCBIfam" id="TIGR01726">
    <property type="entry name" value="HEQRo_perm_3TM"/>
    <property type="match status" value="1"/>
</dbReference>
<dbReference type="RefSeq" id="WP_119516492.1">
    <property type="nucleotide sequence ID" value="NZ_NQYH01000009.1"/>
</dbReference>
<accession>A0A3A1YVA9</accession>
<protein>
    <submittedName>
        <fullName evidence="11">Amino acid ABC transporter permease</fullName>
    </submittedName>
</protein>
<dbReference type="SUPFAM" id="SSF161098">
    <property type="entry name" value="MetI-like"/>
    <property type="match status" value="2"/>
</dbReference>
<evidence type="ECO:0000256" key="4">
    <source>
        <dbReference type="ARBA" id="ARBA00022475"/>
    </source>
</evidence>
<evidence type="ECO:0000313" key="11">
    <source>
        <dbReference type="EMBL" id="RIY40394.1"/>
    </source>
</evidence>
<comment type="caution">
    <text evidence="11">The sequence shown here is derived from an EMBL/GenBank/DDBJ whole genome shotgun (WGS) entry which is preliminary data.</text>
</comment>
<evidence type="ECO:0000256" key="9">
    <source>
        <dbReference type="RuleBase" id="RU363032"/>
    </source>
</evidence>
<dbReference type="InterPro" id="IPR043429">
    <property type="entry name" value="ArtM/GltK/GlnP/TcyL/YhdX-like"/>
</dbReference>
<evidence type="ECO:0000256" key="3">
    <source>
        <dbReference type="ARBA" id="ARBA00022448"/>
    </source>
</evidence>
<name>A0A3A1YVA9_9BURK</name>
<dbReference type="InterPro" id="IPR035906">
    <property type="entry name" value="MetI-like_sf"/>
</dbReference>
<dbReference type="PANTHER" id="PTHR30614">
    <property type="entry name" value="MEMBRANE COMPONENT OF AMINO ACID ABC TRANSPORTER"/>
    <property type="match status" value="1"/>
</dbReference>
<dbReference type="CDD" id="cd06261">
    <property type="entry name" value="TM_PBP2"/>
    <property type="match status" value="1"/>
</dbReference>
<organism evidence="11 12">
    <name type="scientific">Neopusillimonas maritima</name>
    <dbReference type="NCBI Taxonomy" id="2026239"/>
    <lineage>
        <taxon>Bacteria</taxon>
        <taxon>Pseudomonadati</taxon>
        <taxon>Pseudomonadota</taxon>
        <taxon>Betaproteobacteria</taxon>
        <taxon>Burkholderiales</taxon>
        <taxon>Alcaligenaceae</taxon>
        <taxon>Neopusillimonas</taxon>
    </lineage>
</organism>
<evidence type="ECO:0000256" key="8">
    <source>
        <dbReference type="ARBA" id="ARBA00023136"/>
    </source>
</evidence>
<dbReference type="AlphaFoldDB" id="A0A3A1YVA9"/>
<comment type="similarity">
    <text evidence="2">Belongs to the binding-protein-dependent transport system permease family. HisMQ subfamily.</text>
</comment>
<feature type="transmembrane region" description="Helical" evidence="9">
    <location>
        <begin position="364"/>
        <end position="385"/>
    </location>
</feature>
<dbReference type="Gene3D" id="1.10.3720.10">
    <property type="entry name" value="MetI-like"/>
    <property type="match status" value="2"/>
</dbReference>
<evidence type="ECO:0000256" key="7">
    <source>
        <dbReference type="ARBA" id="ARBA00022989"/>
    </source>
</evidence>
<dbReference type="PANTHER" id="PTHR30614:SF37">
    <property type="entry name" value="AMINO-ACID ABC TRANSPORTER PERMEASE PROTEIN YHDX-RELATED"/>
    <property type="match status" value="1"/>
</dbReference>
<dbReference type="InterPro" id="IPR000515">
    <property type="entry name" value="MetI-like"/>
</dbReference>
<dbReference type="InterPro" id="IPR010065">
    <property type="entry name" value="AA_ABC_transptr_permease_3TM"/>
</dbReference>
<sequence>MTFPANRRSSHFARWSWRNARVRAWIYQLAMLLGIGLLVYWLVDNTLVNLAARNISTGFGFLEREAGFAISESPIAYRPADSYARALWVGILNTLKVAALGVVLATLLGSLIGIARLSGNRLLAAVATAYIEVMRNIPLLLQLFFWYALITQSLPSPRLALEPMSGVFLSNRGLTVPWFSGVNGSVFWLALLVIVLYLIVAVCLGRKAKTAYLPGKVTALMGLVFVLAVSFATTITLSPGLHLSVPELKGFNFVGGATLSPEFTALLLGLVLYTAAFVAEVVRSGIQSVGAGQWQAGRALGLRDGQVLRRIIIPQALRVIVPPMTSQYLNLTKNSSLAVAIGYPDIVSIANTTLNQTGQAIEGVLIIMAAYLTVSLSISAVMNLYNRRIALKER</sequence>
<dbReference type="GO" id="GO:0043190">
    <property type="term" value="C:ATP-binding cassette (ABC) transporter complex"/>
    <property type="evidence" value="ECO:0007669"/>
    <property type="project" value="InterPro"/>
</dbReference>
<feature type="transmembrane region" description="Helical" evidence="9">
    <location>
        <begin position="186"/>
        <end position="205"/>
    </location>
</feature>
<feature type="transmembrane region" description="Helical" evidence="9">
    <location>
        <begin position="217"/>
        <end position="243"/>
    </location>
</feature>
<keyword evidence="3 9" id="KW-0813">Transport</keyword>
<dbReference type="GO" id="GO:0022857">
    <property type="term" value="F:transmembrane transporter activity"/>
    <property type="evidence" value="ECO:0007669"/>
    <property type="project" value="InterPro"/>
</dbReference>
<gene>
    <name evidence="11" type="ORF">CJP73_11055</name>
</gene>
<keyword evidence="8 9" id="KW-0472">Membrane</keyword>
<evidence type="ECO:0000313" key="12">
    <source>
        <dbReference type="Proteomes" id="UP000266206"/>
    </source>
</evidence>
<keyword evidence="7 9" id="KW-1133">Transmembrane helix</keyword>
<feature type="transmembrane region" description="Helical" evidence="9">
    <location>
        <begin position="97"/>
        <end position="115"/>
    </location>
</feature>
<proteinExistence type="inferred from homology"/>
<reference evidence="11 12" key="1">
    <citation type="submission" date="2017-08" db="EMBL/GenBank/DDBJ databases">
        <title>Pusillimonas indicus sp. nov., a member of the family Alcaligenaceae isolated from surface seawater.</title>
        <authorList>
            <person name="Li J."/>
        </authorList>
    </citation>
    <scope>NUCLEOTIDE SEQUENCE [LARGE SCALE GENOMIC DNA]</scope>
    <source>
        <strain evidence="11 12">L52-1-41</strain>
    </source>
</reference>
<keyword evidence="4" id="KW-1003">Cell membrane</keyword>
<dbReference type="PROSITE" id="PS50928">
    <property type="entry name" value="ABC_TM1"/>
    <property type="match status" value="1"/>
</dbReference>
<keyword evidence="5 9" id="KW-0812">Transmembrane</keyword>
<dbReference type="Pfam" id="PF00528">
    <property type="entry name" value="BPD_transp_1"/>
    <property type="match status" value="1"/>
</dbReference>
<evidence type="ECO:0000259" key="10">
    <source>
        <dbReference type="PROSITE" id="PS50928"/>
    </source>
</evidence>
<evidence type="ECO:0000256" key="2">
    <source>
        <dbReference type="ARBA" id="ARBA00010072"/>
    </source>
</evidence>
<evidence type="ECO:0000256" key="1">
    <source>
        <dbReference type="ARBA" id="ARBA00004429"/>
    </source>
</evidence>
<feature type="domain" description="ABC transmembrane type-1" evidence="10">
    <location>
        <begin position="91"/>
        <end position="382"/>
    </location>
</feature>
<comment type="subcellular location">
    <subcellularLocation>
        <location evidence="1">Cell inner membrane</location>
        <topology evidence="1">Multi-pass membrane protein</topology>
    </subcellularLocation>
    <subcellularLocation>
        <location evidence="9">Cell membrane</location>
        <topology evidence="9">Multi-pass membrane protein</topology>
    </subcellularLocation>
</comment>
<dbReference type="EMBL" id="NQYH01000009">
    <property type="protein sequence ID" value="RIY40394.1"/>
    <property type="molecule type" value="Genomic_DNA"/>
</dbReference>
<feature type="transmembrane region" description="Helical" evidence="9">
    <location>
        <begin position="24"/>
        <end position="43"/>
    </location>
</feature>
<keyword evidence="6" id="KW-0029">Amino-acid transport</keyword>
<dbReference type="OrthoDB" id="9808531at2"/>
<evidence type="ECO:0000256" key="6">
    <source>
        <dbReference type="ARBA" id="ARBA00022970"/>
    </source>
</evidence>
<dbReference type="GO" id="GO:0006865">
    <property type="term" value="P:amino acid transport"/>
    <property type="evidence" value="ECO:0007669"/>
    <property type="project" value="UniProtKB-KW"/>
</dbReference>
<dbReference type="Proteomes" id="UP000266206">
    <property type="component" value="Unassembled WGS sequence"/>
</dbReference>